<comment type="subcellular location">
    <subcellularLocation>
        <location evidence="1">Mitochondrion membrane</location>
        <topology evidence="1">Multi-pass membrane protein</topology>
    </subcellularLocation>
</comment>
<dbReference type="Gene3D" id="1.50.40.10">
    <property type="entry name" value="Mitochondrial carrier domain"/>
    <property type="match status" value="1"/>
</dbReference>
<keyword evidence="5" id="KW-0677">Repeat</keyword>
<protein>
    <submittedName>
        <fullName evidence="12">Mitochondrial substrate carrier family protein L</fullName>
    </submittedName>
</protein>
<dbReference type="GO" id="GO:1990575">
    <property type="term" value="P:mitochondrial L-ornithine transmembrane transport"/>
    <property type="evidence" value="ECO:0007669"/>
    <property type="project" value="TreeGrafter"/>
</dbReference>
<keyword evidence="13" id="KW-1185">Reference proteome</keyword>
<keyword evidence="7" id="KW-0496">Mitochondrion</keyword>
<dbReference type="SUPFAM" id="SSF103506">
    <property type="entry name" value="Mitochondrial carrier"/>
    <property type="match status" value="1"/>
</dbReference>
<evidence type="ECO:0000256" key="8">
    <source>
        <dbReference type="ARBA" id="ARBA00023136"/>
    </source>
</evidence>
<comment type="caution">
    <text evidence="12">The sequence shown here is derived from an EMBL/GenBank/DDBJ whole genome shotgun (WGS) entry which is preliminary data.</text>
</comment>
<evidence type="ECO:0000256" key="11">
    <source>
        <dbReference type="SAM" id="Phobius"/>
    </source>
</evidence>
<dbReference type="InterPro" id="IPR023395">
    <property type="entry name" value="MCP_dom_sf"/>
</dbReference>
<comment type="similarity">
    <text evidence="2 10">Belongs to the mitochondrial carrier (TC 2.A.29) family.</text>
</comment>
<reference evidence="12 13" key="1">
    <citation type="journal article" date="2016" name="Mol. Biol. Evol.">
        <title>Genome-Wide Survey of Gut Fungi (Harpellales) Reveals the First Horizontally Transferred Ubiquitin Gene from a Mosquito Host.</title>
        <authorList>
            <person name="Wang Y."/>
            <person name="White M.M."/>
            <person name="Kvist S."/>
            <person name="Moncalvo J.M."/>
        </authorList>
    </citation>
    <scope>NUCLEOTIDE SEQUENCE [LARGE SCALE GENOMIC DNA]</scope>
    <source>
        <strain evidence="12 13">ALG-7-W6</strain>
    </source>
</reference>
<evidence type="ECO:0000313" key="12">
    <source>
        <dbReference type="EMBL" id="OLY79885.1"/>
    </source>
</evidence>
<evidence type="ECO:0000256" key="9">
    <source>
        <dbReference type="PROSITE-ProRule" id="PRU00282"/>
    </source>
</evidence>
<feature type="transmembrane region" description="Helical" evidence="11">
    <location>
        <begin position="146"/>
        <end position="168"/>
    </location>
</feature>
<keyword evidence="3 10" id="KW-0813">Transport</keyword>
<dbReference type="OrthoDB" id="193856at2759"/>
<keyword evidence="6 11" id="KW-1133">Transmembrane helix</keyword>
<gene>
    <name evidence="12" type="ORF">AYI68_g6034</name>
</gene>
<evidence type="ECO:0000256" key="1">
    <source>
        <dbReference type="ARBA" id="ARBA00004225"/>
    </source>
</evidence>
<sequence length="298" mass="33481">MNSDNRKPPPASIAQSNVRYRDRFAGFAAGIASGATKLVEKFRGLYKGATPPLIGWTIMDAIQLGTLSNVRLILQGGDKNKVLTSFQHGCAGVVAGWAVSLVATPVELLKMRLQTQYNAYGSIEKKTYNSALDCARKIVQKNGIQGLWFGLHATLIQRSFFFILWGSYDVYSKYLRSLYRIPEFPYIKKMSINDSELSMHKESWLSNKAVSFLAGGLSANTFWTLVFPFDVIKNRYMADTTGKYPSLRATFDYIYKTEGIKGFFRGFVPSFIRAFPTNACAVFVWDTTMRFMTGHGHN</sequence>
<proteinExistence type="inferred from homology"/>
<organism evidence="12 13">
    <name type="scientific">Smittium mucronatum</name>
    <dbReference type="NCBI Taxonomy" id="133383"/>
    <lineage>
        <taxon>Eukaryota</taxon>
        <taxon>Fungi</taxon>
        <taxon>Fungi incertae sedis</taxon>
        <taxon>Zoopagomycota</taxon>
        <taxon>Kickxellomycotina</taxon>
        <taxon>Harpellomycetes</taxon>
        <taxon>Harpellales</taxon>
        <taxon>Legeriomycetaceae</taxon>
        <taxon>Smittium</taxon>
    </lineage>
</organism>
<dbReference type="PANTHER" id="PTHR45624:SF57">
    <property type="entry name" value="MITOCHONDRIAL SUBSTRATE CARRIER FAMILY PROTEIN L"/>
    <property type="match status" value="1"/>
</dbReference>
<feature type="repeat" description="Solcar" evidence="9">
    <location>
        <begin position="83"/>
        <end position="174"/>
    </location>
</feature>
<evidence type="ECO:0000256" key="3">
    <source>
        <dbReference type="ARBA" id="ARBA00022448"/>
    </source>
</evidence>
<dbReference type="GO" id="GO:0000064">
    <property type="term" value="F:L-ornithine transmembrane transporter activity"/>
    <property type="evidence" value="ECO:0007669"/>
    <property type="project" value="TreeGrafter"/>
</dbReference>
<dbReference type="EMBL" id="LSSL01004013">
    <property type="protein sequence ID" value="OLY79885.1"/>
    <property type="molecule type" value="Genomic_DNA"/>
</dbReference>
<name>A0A1R0GSP2_9FUNG</name>
<dbReference type="InterPro" id="IPR050567">
    <property type="entry name" value="Mitochondrial_Carrier"/>
</dbReference>
<dbReference type="GO" id="GO:0031966">
    <property type="term" value="C:mitochondrial membrane"/>
    <property type="evidence" value="ECO:0007669"/>
    <property type="project" value="UniProtKB-SubCell"/>
</dbReference>
<evidence type="ECO:0000256" key="10">
    <source>
        <dbReference type="RuleBase" id="RU000488"/>
    </source>
</evidence>
<keyword evidence="4 9" id="KW-0812">Transmembrane</keyword>
<evidence type="ECO:0000256" key="6">
    <source>
        <dbReference type="ARBA" id="ARBA00022989"/>
    </source>
</evidence>
<evidence type="ECO:0000256" key="7">
    <source>
        <dbReference type="ARBA" id="ARBA00023128"/>
    </source>
</evidence>
<evidence type="ECO:0000256" key="2">
    <source>
        <dbReference type="ARBA" id="ARBA00006375"/>
    </source>
</evidence>
<evidence type="ECO:0000256" key="5">
    <source>
        <dbReference type="ARBA" id="ARBA00022737"/>
    </source>
</evidence>
<evidence type="ECO:0000313" key="13">
    <source>
        <dbReference type="Proteomes" id="UP000187455"/>
    </source>
</evidence>
<accession>A0A1R0GSP2</accession>
<dbReference type="PANTHER" id="PTHR45624">
    <property type="entry name" value="MITOCHONDRIAL BASIC AMINO ACIDS TRANSPORTER-RELATED"/>
    <property type="match status" value="1"/>
</dbReference>
<dbReference type="InterPro" id="IPR018108">
    <property type="entry name" value="MCP_transmembrane"/>
</dbReference>
<dbReference type="Proteomes" id="UP000187455">
    <property type="component" value="Unassembled WGS sequence"/>
</dbReference>
<dbReference type="AlphaFoldDB" id="A0A1R0GSP2"/>
<feature type="transmembrane region" description="Helical" evidence="11">
    <location>
        <begin position="209"/>
        <end position="229"/>
    </location>
</feature>
<dbReference type="Pfam" id="PF00153">
    <property type="entry name" value="Mito_carr"/>
    <property type="match status" value="2"/>
</dbReference>
<keyword evidence="8 9" id="KW-0472">Membrane</keyword>
<dbReference type="PROSITE" id="PS50920">
    <property type="entry name" value="SOLCAR"/>
    <property type="match status" value="2"/>
</dbReference>
<feature type="repeat" description="Solcar" evidence="9">
    <location>
        <begin position="206"/>
        <end position="291"/>
    </location>
</feature>
<dbReference type="STRING" id="133383.A0A1R0GSP2"/>
<evidence type="ECO:0000256" key="4">
    <source>
        <dbReference type="ARBA" id="ARBA00022692"/>
    </source>
</evidence>